<dbReference type="Proteomes" id="UP000290921">
    <property type="component" value="Unassembled WGS sequence"/>
</dbReference>
<keyword evidence="2" id="KW-0813">Transport</keyword>
<dbReference type="Gene3D" id="3.30.70.1450">
    <property type="entry name" value="Regulator of K+ conductance, C-terminal domain"/>
    <property type="match status" value="2"/>
</dbReference>
<evidence type="ECO:0000256" key="5">
    <source>
        <dbReference type="ARBA" id="ARBA00023027"/>
    </source>
</evidence>
<keyword evidence="5" id="KW-0520">NAD</keyword>
<dbReference type="InterPro" id="IPR003148">
    <property type="entry name" value="RCK_N"/>
</dbReference>
<dbReference type="GO" id="GO:0015079">
    <property type="term" value="F:potassium ion transmembrane transporter activity"/>
    <property type="evidence" value="ECO:0007669"/>
    <property type="project" value="InterPro"/>
</dbReference>
<evidence type="ECO:0000259" key="7">
    <source>
        <dbReference type="PROSITE" id="PS51201"/>
    </source>
</evidence>
<dbReference type="EMBL" id="QMAP01000006">
    <property type="protein sequence ID" value="RXI48684.1"/>
    <property type="molecule type" value="Genomic_DNA"/>
</dbReference>
<dbReference type="PROSITE" id="PS51202">
    <property type="entry name" value="RCK_C"/>
    <property type="match status" value="2"/>
</dbReference>
<evidence type="ECO:0000259" key="8">
    <source>
        <dbReference type="PROSITE" id="PS51202"/>
    </source>
</evidence>
<dbReference type="InterPro" id="IPR006036">
    <property type="entry name" value="K_uptake_TrkA"/>
</dbReference>
<dbReference type="GO" id="GO:0005886">
    <property type="term" value="C:plasma membrane"/>
    <property type="evidence" value="ECO:0007669"/>
    <property type="project" value="InterPro"/>
</dbReference>
<evidence type="ECO:0000256" key="4">
    <source>
        <dbReference type="ARBA" id="ARBA00022958"/>
    </source>
</evidence>
<dbReference type="SUPFAM" id="SSF116726">
    <property type="entry name" value="TrkA C-terminal domain-like"/>
    <property type="match status" value="2"/>
</dbReference>
<dbReference type="PANTHER" id="PTHR43833:SF5">
    <property type="entry name" value="TRK SYSTEM POTASSIUM UPTAKE PROTEIN TRKA"/>
    <property type="match status" value="1"/>
</dbReference>
<evidence type="ECO:0000256" key="3">
    <source>
        <dbReference type="ARBA" id="ARBA00022538"/>
    </source>
</evidence>
<organism evidence="9 12">
    <name type="scientific">Clostridium tetani</name>
    <dbReference type="NCBI Taxonomy" id="1513"/>
    <lineage>
        <taxon>Bacteria</taxon>
        <taxon>Bacillati</taxon>
        <taxon>Bacillota</taxon>
        <taxon>Clostridia</taxon>
        <taxon>Eubacteriales</taxon>
        <taxon>Clostridiaceae</taxon>
        <taxon>Clostridium</taxon>
    </lineage>
</organism>
<dbReference type="EMBL" id="QMAU01000012">
    <property type="protein sequence ID" value="RXI58471.1"/>
    <property type="molecule type" value="Genomic_DNA"/>
</dbReference>
<evidence type="ECO:0000313" key="11">
    <source>
        <dbReference type="Proteomes" id="UP000290273"/>
    </source>
</evidence>
<dbReference type="Gene3D" id="3.40.50.720">
    <property type="entry name" value="NAD(P)-binding Rossmann-like Domain"/>
    <property type="match status" value="2"/>
</dbReference>
<dbReference type="Pfam" id="PF02080">
    <property type="entry name" value="TrkA_C"/>
    <property type="match status" value="2"/>
</dbReference>
<dbReference type="InterPro" id="IPR006037">
    <property type="entry name" value="RCK_C"/>
</dbReference>
<dbReference type="NCBIfam" id="NF007041">
    <property type="entry name" value="PRK09496.3-4"/>
    <property type="match status" value="1"/>
</dbReference>
<dbReference type="PRINTS" id="PR00335">
    <property type="entry name" value="KUPTAKETRKA"/>
</dbReference>
<evidence type="ECO:0000313" key="10">
    <source>
        <dbReference type="EMBL" id="RXI58471.1"/>
    </source>
</evidence>
<feature type="domain" description="RCK N-terminal" evidence="7">
    <location>
        <begin position="21"/>
        <end position="141"/>
    </location>
</feature>
<keyword evidence="6" id="KW-0406">Ion transport</keyword>
<feature type="domain" description="RCK N-terminal" evidence="7">
    <location>
        <begin position="249"/>
        <end position="366"/>
    </location>
</feature>
<dbReference type="InterPro" id="IPR036291">
    <property type="entry name" value="NAD(P)-bd_dom_sf"/>
</dbReference>
<dbReference type="AlphaFoldDB" id="A0A4Q0V4S6"/>
<evidence type="ECO:0000256" key="6">
    <source>
        <dbReference type="ARBA" id="ARBA00023065"/>
    </source>
</evidence>
<comment type="caution">
    <text evidence="9">The sequence shown here is derived from an EMBL/GenBank/DDBJ whole genome shotgun (WGS) entry which is preliminary data.</text>
</comment>
<dbReference type="InterPro" id="IPR036721">
    <property type="entry name" value="RCK_C_sf"/>
</dbReference>
<dbReference type="NCBIfam" id="NF007032">
    <property type="entry name" value="PRK09496.1-4"/>
    <property type="match status" value="1"/>
</dbReference>
<dbReference type="SUPFAM" id="SSF51735">
    <property type="entry name" value="NAD(P)-binding Rossmann-fold domains"/>
    <property type="match status" value="2"/>
</dbReference>
<evidence type="ECO:0000313" key="12">
    <source>
        <dbReference type="Proteomes" id="UP000290921"/>
    </source>
</evidence>
<dbReference type="InterPro" id="IPR050721">
    <property type="entry name" value="Trk_Ktr_HKT_K-transport"/>
</dbReference>
<sequence>MLGIILGPYFFTYFLNQEMIKMKVIIVGVGKLGYKLAEAMLNEDIDVTLVDSNPKVLERINDHLDVLTVTANGIEMDVLKELSIETYDLLVAATSSDETNTIICALAKKVGCKKTIARIRNPEYMKQLDFVKAEMGIDHIINPELATANAIEKYLLKNYNFYSGDFASGKVSMVDFNIGNMNNFVGKKIEDIDDLDGLLITAISRNGTIIIPYGSIELVENDVIHIIGQSKNIEKLNSKLDVNINKKHVKNAMILGGGKIGYYLAQRLTSYNINVVIIEQDKKRCEYLSEKLNNVLIIHGDGTDMNLLEEENLSSMDAFIGVTGYDEQNLLMALMAKQSGVNKTIAKISRPSYVHIIDKLGLDVALNPVNITASNILKYIRGGKVVSVSLLLDGQGEVTEIIASENTPIVGKPLSKLGLPKGIIIGAIVHEENVIIPNGDSIIHPNDRIIVFCLTSDLPSLNMFIKSHKGGIFSELWNHNQGTGKYIKR</sequence>
<proteinExistence type="predicted"/>
<dbReference type="NCBIfam" id="NF007031">
    <property type="entry name" value="PRK09496.1-2"/>
    <property type="match status" value="1"/>
</dbReference>
<dbReference type="Proteomes" id="UP000290273">
    <property type="component" value="Unassembled WGS sequence"/>
</dbReference>
<reference evidence="11 12" key="1">
    <citation type="submission" date="2018-06" db="EMBL/GenBank/DDBJ databases">
        <title>Genome conservation of Clostridium tetani.</title>
        <authorList>
            <person name="Bruggemann H."/>
            <person name="Popoff M.R."/>
        </authorList>
    </citation>
    <scope>NUCLEOTIDE SEQUENCE [LARGE SCALE GENOMIC DNA]</scope>
    <source>
        <strain evidence="9 12">2017.061</strain>
        <strain evidence="10 11">63.05</strain>
    </source>
</reference>
<name>A0A4Q0V4S6_CLOTA</name>
<feature type="domain" description="RCK C-terminal" evidence="8">
    <location>
        <begin position="386"/>
        <end position="467"/>
    </location>
</feature>
<evidence type="ECO:0000256" key="1">
    <source>
        <dbReference type="ARBA" id="ARBA00017378"/>
    </source>
</evidence>
<dbReference type="PANTHER" id="PTHR43833">
    <property type="entry name" value="POTASSIUM CHANNEL PROTEIN 2-RELATED-RELATED"/>
    <property type="match status" value="1"/>
</dbReference>
<protein>
    <recommendedName>
        <fullName evidence="1">Trk system potassium uptake protein TrkA</fullName>
    </recommendedName>
</protein>
<keyword evidence="3" id="KW-0633">Potassium transport</keyword>
<gene>
    <name evidence="9" type="ORF">DP130_08115</name>
    <name evidence="10" type="ORF">DP131_00870</name>
</gene>
<dbReference type="NCBIfam" id="NF007039">
    <property type="entry name" value="PRK09496.3-2"/>
    <property type="match status" value="1"/>
</dbReference>
<accession>A0A4Q0V4S6</accession>
<evidence type="ECO:0000256" key="2">
    <source>
        <dbReference type="ARBA" id="ARBA00022448"/>
    </source>
</evidence>
<evidence type="ECO:0000313" key="9">
    <source>
        <dbReference type="EMBL" id="RXI48684.1"/>
    </source>
</evidence>
<feature type="domain" description="RCK C-terminal" evidence="8">
    <location>
        <begin position="161"/>
        <end position="242"/>
    </location>
</feature>
<dbReference type="PROSITE" id="PS51201">
    <property type="entry name" value="RCK_N"/>
    <property type="match status" value="2"/>
</dbReference>
<dbReference type="Pfam" id="PF02254">
    <property type="entry name" value="TrkA_N"/>
    <property type="match status" value="2"/>
</dbReference>
<keyword evidence="4" id="KW-0630">Potassium</keyword>